<feature type="domain" description="PurM-like N-terminal" evidence="2">
    <location>
        <begin position="51"/>
        <end position="161"/>
    </location>
</feature>
<feature type="binding site" evidence="1">
    <location>
        <position position="328"/>
    </location>
    <ligand>
        <name>substrate</name>
    </ligand>
</feature>
<gene>
    <name evidence="1 4" type="primary">thiL</name>
    <name evidence="4" type="ORF">Lsed01_02247</name>
</gene>
<keyword evidence="1" id="KW-0479">Metal-binding</keyword>
<feature type="binding site" evidence="1">
    <location>
        <position position="68"/>
    </location>
    <ligand>
        <name>Mg(2+)</name>
        <dbReference type="ChEBI" id="CHEBI:18420"/>
        <label>1</label>
    </ligand>
</feature>
<dbReference type="InterPro" id="IPR036676">
    <property type="entry name" value="PurM-like_C_sf"/>
</dbReference>
<dbReference type="InterPro" id="IPR016188">
    <property type="entry name" value="PurM-like_N"/>
</dbReference>
<comment type="miscellaneous">
    <text evidence="1">Reaction mechanism of ThiL seems to utilize a direct, inline transfer of the gamma-phosphate of ATP to TMP rather than a phosphorylated enzyme intermediate.</text>
</comment>
<dbReference type="InterPro" id="IPR006283">
    <property type="entry name" value="ThiL-like"/>
</dbReference>
<dbReference type="NCBIfam" id="NF004351">
    <property type="entry name" value="PRK05731.1-4"/>
    <property type="match status" value="1"/>
</dbReference>
<dbReference type="EC" id="2.7.4.16" evidence="1"/>
<dbReference type="Proteomes" id="UP001426770">
    <property type="component" value="Unassembled WGS sequence"/>
</dbReference>
<feature type="binding site" evidence="1">
    <location>
        <position position="145"/>
    </location>
    <ligand>
        <name>Mg(2+)</name>
        <dbReference type="ChEBI" id="CHEBI:18420"/>
        <label>1</label>
    </ligand>
</feature>
<dbReference type="HAMAP" id="MF_02128">
    <property type="entry name" value="TMP_kinase"/>
    <property type="match status" value="1"/>
</dbReference>
<feature type="binding site" evidence="1">
    <location>
        <position position="53"/>
    </location>
    <ligand>
        <name>Mg(2+)</name>
        <dbReference type="ChEBI" id="CHEBI:18420"/>
        <label>4</label>
    </ligand>
</feature>
<feature type="domain" description="PurM-like C-terminal" evidence="3">
    <location>
        <begin position="175"/>
        <end position="266"/>
    </location>
</feature>
<evidence type="ECO:0000259" key="2">
    <source>
        <dbReference type="Pfam" id="PF00586"/>
    </source>
</evidence>
<comment type="caution">
    <text evidence="1">Lacks conserved residue(s) required for the propagation of feature annotation.</text>
</comment>
<evidence type="ECO:0000313" key="4">
    <source>
        <dbReference type="EMBL" id="GAA5519790.1"/>
    </source>
</evidence>
<feature type="binding site" evidence="1">
    <location>
        <position position="285"/>
    </location>
    <ligand>
        <name>substrate</name>
    </ligand>
</feature>
<feature type="binding site" evidence="1">
    <location>
        <position position="68"/>
    </location>
    <ligand>
        <name>Mg(2+)</name>
        <dbReference type="ChEBI" id="CHEBI:18420"/>
        <label>2</label>
    </ligand>
</feature>
<feature type="binding site" evidence="1">
    <location>
        <position position="53"/>
    </location>
    <ligand>
        <name>Mg(2+)</name>
        <dbReference type="ChEBI" id="CHEBI:18420"/>
        <label>3</label>
    </ligand>
</feature>
<dbReference type="Gene3D" id="3.30.1330.10">
    <property type="entry name" value="PurM-like, N-terminal domain"/>
    <property type="match status" value="1"/>
</dbReference>
<evidence type="ECO:0000259" key="3">
    <source>
        <dbReference type="Pfam" id="PF02769"/>
    </source>
</evidence>
<feature type="binding site" evidence="1">
    <location>
        <position position="75"/>
    </location>
    <ligand>
        <name>substrate</name>
    </ligand>
</feature>
<reference evidence="4 5" key="1">
    <citation type="submission" date="2024-02" db="EMBL/GenBank/DDBJ databases">
        <title>Lysinimicrobium sediminis NBRC 112286.</title>
        <authorList>
            <person name="Ichikawa N."/>
            <person name="Katano-Makiyama Y."/>
            <person name="Hidaka K."/>
        </authorList>
    </citation>
    <scope>NUCLEOTIDE SEQUENCE [LARGE SCALE GENOMIC DNA]</scope>
    <source>
        <strain evidence="4 5">NBRC 112286</strain>
    </source>
</reference>
<comment type="caution">
    <text evidence="4">The sequence shown here is derived from an EMBL/GenBank/DDBJ whole genome shotgun (WGS) entry which is preliminary data.</text>
</comment>
<dbReference type="GO" id="GO:0016301">
    <property type="term" value="F:kinase activity"/>
    <property type="evidence" value="ECO:0007669"/>
    <property type="project" value="UniProtKB-KW"/>
</dbReference>
<evidence type="ECO:0000256" key="1">
    <source>
        <dbReference type="HAMAP-Rule" id="MF_02128"/>
    </source>
</evidence>
<feature type="binding site" evidence="1">
    <location>
        <position position="97"/>
    </location>
    <ligand>
        <name>Mg(2+)</name>
        <dbReference type="ChEBI" id="CHEBI:18420"/>
        <label>3</label>
    </ligand>
</feature>
<accession>A0ABP9WIW9</accession>
<keyword evidence="1" id="KW-0784">Thiamine biosynthesis</keyword>
<proteinExistence type="inferred from homology"/>
<evidence type="ECO:0000313" key="5">
    <source>
        <dbReference type="Proteomes" id="UP001426770"/>
    </source>
</evidence>
<dbReference type="Pfam" id="PF00586">
    <property type="entry name" value="AIRS"/>
    <property type="match status" value="1"/>
</dbReference>
<dbReference type="PIRSF" id="PIRSF005303">
    <property type="entry name" value="Thiam_monoph_kin"/>
    <property type="match status" value="1"/>
</dbReference>
<dbReference type="InterPro" id="IPR010918">
    <property type="entry name" value="PurM-like_C_dom"/>
</dbReference>
<comment type="similarity">
    <text evidence="1">Belongs to the thiamine-monophosphate kinase family.</text>
</comment>
<sequence>MRPGVRAWPGTRPATPTLVRMASIGEMGEDALIAAFVPRLPVSDAEVLGPGDDAAVLAIDGDLVVSSDVLIQDRHFRLDWSSPEDVGWRAAMQNLADIDAMGAVPTALQVTLAAPPTLDADWVLRFADGLREACEPHGVGVVGGDLSGAREIAISVTVLGETHGTQPITRADALPGQVVAVSGPLGAAAAGYVQLTEGRRIDEESIGLFLRPRPRIGAGLEAALHGATALMDISDGLVRDAGRIARASEVGIALRSDDVPVHEGARFAAIELLVDPRPWALTGGEDHHMLAVFPREAAVPAGWTVVGETTDAFSGVRVDGETPVDHGWDHFGG</sequence>
<comment type="catalytic activity">
    <reaction evidence="1">
        <text>thiamine phosphate + ATP = thiamine diphosphate + ADP</text>
        <dbReference type="Rhea" id="RHEA:15913"/>
        <dbReference type="ChEBI" id="CHEBI:30616"/>
        <dbReference type="ChEBI" id="CHEBI:37575"/>
        <dbReference type="ChEBI" id="CHEBI:58937"/>
        <dbReference type="ChEBI" id="CHEBI:456216"/>
        <dbReference type="EC" id="2.7.4.16"/>
    </reaction>
</comment>
<dbReference type="SUPFAM" id="SSF56042">
    <property type="entry name" value="PurM C-terminal domain-like"/>
    <property type="match status" value="1"/>
</dbReference>
<feature type="binding site" evidence="1">
    <location>
        <position position="97"/>
    </location>
    <ligand>
        <name>Mg(2+)</name>
        <dbReference type="ChEBI" id="CHEBI:18420"/>
        <label>4</label>
    </ligand>
</feature>
<comment type="pathway">
    <text evidence="1">Cofactor biosynthesis; thiamine diphosphate biosynthesis; thiamine diphosphate from thiamine phosphate: step 1/1.</text>
</comment>
<protein>
    <recommendedName>
        <fullName evidence="1">Thiamine-monophosphate kinase</fullName>
        <shortName evidence="1">TMP kinase</shortName>
        <shortName evidence="1">Thiamine-phosphate kinase</shortName>
        <ecNumber evidence="1">2.7.4.16</ecNumber>
    </recommendedName>
</protein>
<dbReference type="CDD" id="cd02194">
    <property type="entry name" value="ThiL"/>
    <property type="match status" value="1"/>
</dbReference>
<feature type="binding site" evidence="1">
    <location>
        <position position="234"/>
    </location>
    <ligand>
        <name>ATP</name>
        <dbReference type="ChEBI" id="CHEBI:30616"/>
    </ligand>
</feature>
<keyword evidence="1 4" id="KW-0418">Kinase</keyword>
<feature type="binding site" evidence="1">
    <location>
        <position position="235"/>
    </location>
    <ligand>
        <name>Mg(2+)</name>
        <dbReference type="ChEBI" id="CHEBI:18420"/>
        <label>5</label>
    </ligand>
</feature>
<dbReference type="NCBIfam" id="TIGR01379">
    <property type="entry name" value="thiL"/>
    <property type="match status" value="1"/>
</dbReference>
<organism evidence="4 5">
    <name type="scientific">Demequina sediminis</name>
    <dbReference type="NCBI Taxonomy" id="1930058"/>
    <lineage>
        <taxon>Bacteria</taxon>
        <taxon>Bacillati</taxon>
        <taxon>Actinomycetota</taxon>
        <taxon>Actinomycetes</taxon>
        <taxon>Micrococcales</taxon>
        <taxon>Demequinaceae</taxon>
        <taxon>Demequina</taxon>
    </lineage>
</organism>
<comment type="function">
    <text evidence="1">Catalyzes the ATP-dependent phosphorylation of thiamine-monophosphate (TMP) to form thiamine-pyrophosphate (TPP), the active form of vitamin B1.</text>
</comment>
<dbReference type="Pfam" id="PF02769">
    <property type="entry name" value="AIRS_C"/>
    <property type="match status" value="1"/>
</dbReference>
<feature type="binding site" evidence="1">
    <location>
        <begin position="144"/>
        <end position="145"/>
    </location>
    <ligand>
        <name>ATP</name>
        <dbReference type="ChEBI" id="CHEBI:30616"/>
    </ligand>
</feature>
<feature type="binding site" evidence="1">
    <location>
        <position position="67"/>
    </location>
    <ligand>
        <name>Mg(2+)</name>
        <dbReference type="ChEBI" id="CHEBI:18420"/>
        <label>1</label>
    </ligand>
</feature>
<name>A0ABP9WIW9_9MICO</name>
<keyword evidence="1" id="KW-0547">Nucleotide-binding</keyword>
<keyword evidence="1" id="KW-0460">Magnesium</keyword>
<feature type="binding site" evidence="1">
    <location>
        <position position="170"/>
    </location>
    <ligand>
        <name>ATP</name>
        <dbReference type="ChEBI" id="CHEBI:30616"/>
    </ligand>
</feature>
<keyword evidence="1" id="KW-0067">ATP-binding</keyword>
<dbReference type="Gene3D" id="3.90.650.10">
    <property type="entry name" value="PurM-like C-terminal domain"/>
    <property type="match status" value="1"/>
</dbReference>
<dbReference type="SUPFAM" id="SSF55326">
    <property type="entry name" value="PurM N-terminal domain-like"/>
    <property type="match status" value="1"/>
</dbReference>
<dbReference type="PANTHER" id="PTHR30270:SF0">
    <property type="entry name" value="THIAMINE-MONOPHOSPHATE KINASE"/>
    <property type="match status" value="1"/>
</dbReference>
<feature type="binding site" evidence="1">
    <location>
        <position position="66"/>
    </location>
    <ligand>
        <name>Mg(2+)</name>
        <dbReference type="ChEBI" id="CHEBI:18420"/>
        <label>4</label>
    </ligand>
</feature>
<dbReference type="EMBL" id="BAABRR010000013">
    <property type="protein sequence ID" value="GAA5519790.1"/>
    <property type="molecule type" value="Genomic_DNA"/>
</dbReference>
<dbReference type="PANTHER" id="PTHR30270">
    <property type="entry name" value="THIAMINE-MONOPHOSPHATE KINASE"/>
    <property type="match status" value="1"/>
</dbReference>
<dbReference type="InterPro" id="IPR036921">
    <property type="entry name" value="PurM-like_N_sf"/>
</dbReference>
<keyword evidence="5" id="KW-1185">Reference proteome</keyword>
<keyword evidence="1" id="KW-0808">Transferase</keyword>
<feature type="binding site" evidence="1">
    <location>
        <position position="232"/>
    </location>
    <ligand>
        <name>Mg(2+)</name>
        <dbReference type="ChEBI" id="CHEBI:18420"/>
        <label>3</label>
    </ligand>
</feature>
<feature type="binding site" evidence="1">
    <location>
        <position position="97"/>
    </location>
    <ligand>
        <name>Mg(2+)</name>
        <dbReference type="ChEBI" id="CHEBI:18420"/>
        <label>2</label>
    </ligand>
</feature>